<feature type="compositionally biased region" description="Low complexity" evidence="1">
    <location>
        <begin position="32"/>
        <end position="44"/>
    </location>
</feature>
<feature type="region of interest" description="Disordered" evidence="1">
    <location>
        <begin position="23"/>
        <end position="44"/>
    </location>
</feature>
<evidence type="ECO:0000313" key="3">
    <source>
        <dbReference type="Proteomes" id="UP000019678"/>
    </source>
</evidence>
<gene>
    <name evidence="2" type="ORF">CAP_4093</name>
</gene>
<sequence length="44" mass="4972">MKWREHFALLSVILRIAARIRNEDSSNGQESGSGAPRSRSARLF</sequence>
<dbReference type="EMBL" id="ASRX01000003">
    <property type="protein sequence ID" value="EYF08563.1"/>
    <property type="molecule type" value="Genomic_DNA"/>
</dbReference>
<name>A0A017TH32_9BACT</name>
<dbReference type="AlphaFoldDB" id="A0A017TH32"/>
<evidence type="ECO:0000256" key="1">
    <source>
        <dbReference type="SAM" id="MobiDB-lite"/>
    </source>
</evidence>
<accession>A0A017TH32</accession>
<comment type="caution">
    <text evidence="2">The sequence shown here is derived from an EMBL/GenBank/DDBJ whole genome shotgun (WGS) entry which is preliminary data.</text>
</comment>
<dbReference type="Proteomes" id="UP000019678">
    <property type="component" value="Unassembled WGS sequence"/>
</dbReference>
<evidence type="ECO:0000313" key="2">
    <source>
        <dbReference type="EMBL" id="EYF08563.1"/>
    </source>
</evidence>
<proteinExistence type="predicted"/>
<keyword evidence="3" id="KW-1185">Reference proteome</keyword>
<protein>
    <submittedName>
        <fullName evidence="2">Uncharacterized protein</fullName>
    </submittedName>
</protein>
<organism evidence="2 3">
    <name type="scientific">Chondromyces apiculatus DSM 436</name>
    <dbReference type="NCBI Taxonomy" id="1192034"/>
    <lineage>
        <taxon>Bacteria</taxon>
        <taxon>Pseudomonadati</taxon>
        <taxon>Myxococcota</taxon>
        <taxon>Polyangia</taxon>
        <taxon>Polyangiales</taxon>
        <taxon>Polyangiaceae</taxon>
        <taxon>Chondromyces</taxon>
    </lineage>
</organism>
<reference evidence="2 3" key="1">
    <citation type="submission" date="2013-05" db="EMBL/GenBank/DDBJ databases">
        <title>Genome assembly of Chondromyces apiculatus DSM 436.</title>
        <authorList>
            <person name="Sharma G."/>
            <person name="Khatri I."/>
            <person name="Kaur C."/>
            <person name="Mayilraj S."/>
            <person name="Subramanian S."/>
        </authorList>
    </citation>
    <scope>NUCLEOTIDE SEQUENCE [LARGE SCALE GENOMIC DNA]</scope>
    <source>
        <strain evidence="2 3">DSM 436</strain>
    </source>
</reference>